<comment type="caution">
    <text evidence="2">The sequence shown here is derived from an EMBL/GenBank/DDBJ whole genome shotgun (WGS) entry which is preliminary data.</text>
</comment>
<name>A0A9P8E868_AURME</name>
<reference evidence="2" key="2">
    <citation type="submission" date="2021-08" db="EMBL/GenBank/DDBJ databases">
        <authorList>
            <person name="Gostincar C."/>
            <person name="Sun X."/>
            <person name="Song Z."/>
            <person name="Gunde-Cimerman N."/>
        </authorList>
    </citation>
    <scope>NUCLEOTIDE SEQUENCE</scope>
    <source>
        <strain evidence="2">EXF-9911</strain>
    </source>
</reference>
<evidence type="ECO:0000313" key="3">
    <source>
        <dbReference type="Proteomes" id="UP000779574"/>
    </source>
</evidence>
<feature type="domain" description="BTB" evidence="1">
    <location>
        <begin position="28"/>
        <end position="101"/>
    </location>
</feature>
<gene>
    <name evidence="2" type="ORF">KCU76_g13079</name>
</gene>
<dbReference type="SUPFAM" id="SSF54695">
    <property type="entry name" value="POZ domain"/>
    <property type="match status" value="1"/>
</dbReference>
<sequence length="240" mass="27190">MSTWSINLFKAHFGKSVLQQLWDDRENADFEIHCADQKTKVHKTILRAHSEVLAKTCDNRSFKLKANSYEGNLDNLGDGDDPEIVEEMIHYFYHLELSSKARVISARPRKGARIELSLVYLARVYVLAEKYFIEGLKATVICDFRNSLTSNVFHPELVEACLIIYKKTVEPASEIGLKTIVAKALAYELGEVMRSRMHDELFSKIPELTLSVLKEVSKLPNSCNSRRSSSSIGGLFGLFD</sequence>
<protein>
    <recommendedName>
        <fullName evidence="1">BTB domain-containing protein</fullName>
    </recommendedName>
</protein>
<accession>A0A9P8E868</accession>
<dbReference type="PANTHER" id="PTHR47843:SF5">
    <property type="entry name" value="BTB_POZ DOMAIN PROTEIN"/>
    <property type="match status" value="1"/>
</dbReference>
<dbReference type="Gene3D" id="3.30.710.10">
    <property type="entry name" value="Potassium Channel Kv1.1, Chain A"/>
    <property type="match status" value="1"/>
</dbReference>
<dbReference type="Pfam" id="PF00651">
    <property type="entry name" value="BTB"/>
    <property type="match status" value="1"/>
</dbReference>
<dbReference type="Proteomes" id="UP000779574">
    <property type="component" value="Unassembled WGS sequence"/>
</dbReference>
<organism evidence="2 3">
    <name type="scientific">Aureobasidium melanogenum</name>
    <name type="common">Aureobasidium pullulans var. melanogenum</name>
    <dbReference type="NCBI Taxonomy" id="46634"/>
    <lineage>
        <taxon>Eukaryota</taxon>
        <taxon>Fungi</taxon>
        <taxon>Dikarya</taxon>
        <taxon>Ascomycota</taxon>
        <taxon>Pezizomycotina</taxon>
        <taxon>Dothideomycetes</taxon>
        <taxon>Dothideomycetidae</taxon>
        <taxon>Dothideales</taxon>
        <taxon>Saccotheciaceae</taxon>
        <taxon>Aureobasidium</taxon>
    </lineage>
</organism>
<dbReference type="InterPro" id="IPR000210">
    <property type="entry name" value="BTB/POZ_dom"/>
</dbReference>
<dbReference type="InterPro" id="IPR011333">
    <property type="entry name" value="SKP1/BTB/POZ_sf"/>
</dbReference>
<dbReference type="OrthoDB" id="6359816at2759"/>
<reference evidence="2" key="1">
    <citation type="journal article" date="2021" name="J Fungi (Basel)">
        <title>Virulence traits and population genomics of the black yeast Aureobasidium melanogenum.</title>
        <authorList>
            <person name="Cernosa A."/>
            <person name="Sun X."/>
            <person name="Gostincar C."/>
            <person name="Fang C."/>
            <person name="Gunde-Cimerman N."/>
            <person name="Song Z."/>
        </authorList>
    </citation>
    <scope>NUCLEOTIDE SEQUENCE</scope>
    <source>
        <strain evidence="2">EXF-9911</strain>
    </source>
</reference>
<dbReference type="AlphaFoldDB" id="A0A9P8E868"/>
<dbReference type="PROSITE" id="PS50097">
    <property type="entry name" value="BTB"/>
    <property type="match status" value="1"/>
</dbReference>
<evidence type="ECO:0000259" key="1">
    <source>
        <dbReference type="PROSITE" id="PS50097"/>
    </source>
</evidence>
<proteinExistence type="predicted"/>
<dbReference type="EMBL" id="JAHFXF010000711">
    <property type="protein sequence ID" value="KAG9683467.1"/>
    <property type="molecule type" value="Genomic_DNA"/>
</dbReference>
<dbReference type="PANTHER" id="PTHR47843">
    <property type="entry name" value="BTB DOMAIN-CONTAINING PROTEIN-RELATED"/>
    <property type="match status" value="1"/>
</dbReference>
<dbReference type="CDD" id="cd18186">
    <property type="entry name" value="BTB_POZ_ZBTB_KLHL-like"/>
    <property type="match status" value="1"/>
</dbReference>
<evidence type="ECO:0000313" key="2">
    <source>
        <dbReference type="EMBL" id="KAG9683467.1"/>
    </source>
</evidence>
<feature type="non-terminal residue" evidence="2">
    <location>
        <position position="1"/>
    </location>
</feature>